<dbReference type="EMBL" id="LFYR01000915">
    <property type="protein sequence ID" value="KMZ67294.1"/>
    <property type="molecule type" value="Genomic_DNA"/>
</dbReference>
<sequence length="104" mass="11574">MTRAPCPAAPVRSTLPHTVRPRTMTSIFHLVMTSPPINQTTFILLTHRRNDDSPVTLLFPAIKSPSANPSYRRSLSFPTATSELIKIRLLSMKYALKNVVSSVI</sequence>
<evidence type="ECO:0000313" key="2">
    <source>
        <dbReference type="Proteomes" id="UP000036987"/>
    </source>
</evidence>
<accession>A0A0K9PEA9</accession>
<reference evidence="2" key="1">
    <citation type="journal article" date="2016" name="Nature">
        <title>The genome of the seagrass Zostera marina reveals angiosperm adaptation to the sea.</title>
        <authorList>
            <person name="Olsen J.L."/>
            <person name="Rouze P."/>
            <person name="Verhelst B."/>
            <person name="Lin Y.-C."/>
            <person name="Bayer T."/>
            <person name="Collen J."/>
            <person name="Dattolo E."/>
            <person name="De Paoli E."/>
            <person name="Dittami S."/>
            <person name="Maumus F."/>
            <person name="Michel G."/>
            <person name="Kersting A."/>
            <person name="Lauritano C."/>
            <person name="Lohaus R."/>
            <person name="Toepel M."/>
            <person name="Tonon T."/>
            <person name="Vanneste K."/>
            <person name="Amirebrahimi M."/>
            <person name="Brakel J."/>
            <person name="Bostroem C."/>
            <person name="Chovatia M."/>
            <person name="Grimwood J."/>
            <person name="Jenkins J.W."/>
            <person name="Jueterbock A."/>
            <person name="Mraz A."/>
            <person name="Stam W.T."/>
            <person name="Tice H."/>
            <person name="Bornberg-Bauer E."/>
            <person name="Green P.J."/>
            <person name="Pearson G.A."/>
            <person name="Procaccini G."/>
            <person name="Duarte C.M."/>
            <person name="Schmutz J."/>
            <person name="Reusch T.B.H."/>
            <person name="Van de Peer Y."/>
        </authorList>
    </citation>
    <scope>NUCLEOTIDE SEQUENCE [LARGE SCALE GENOMIC DNA]</scope>
    <source>
        <strain evidence="2">cv. Finnish</strain>
    </source>
</reference>
<evidence type="ECO:0000313" key="1">
    <source>
        <dbReference type="EMBL" id="KMZ67294.1"/>
    </source>
</evidence>
<dbReference type="Proteomes" id="UP000036987">
    <property type="component" value="Unassembled WGS sequence"/>
</dbReference>
<organism evidence="1 2">
    <name type="scientific">Zostera marina</name>
    <name type="common">Eelgrass</name>
    <dbReference type="NCBI Taxonomy" id="29655"/>
    <lineage>
        <taxon>Eukaryota</taxon>
        <taxon>Viridiplantae</taxon>
        <taxon>Streptophyta</taxon>
        <taxon>Embryophyta</taxon>
        <taxon>Tracheophyta</taxon>
        <taxon>Spermatophyta</taxon>
        <taxon>Magnoliopsida</taxon>
        <taxon>Liliopsida</taxon>
        <taxon>Zosteraceae</taxon>
        <taxon>Zostera</taxon>
    </lineage>
</organism>
<dbReference type="AlphaFoldDB" id="A0A0K9PEA9"/>
<comment type="caution">
    <text evidence="1">The sequence shown here is derived from an EMBL/GenBank/DDBJ whole genome shotgun (WGS) entry which is preliminary data.</text>
</comment>
<gene>
    <name evidence="1" type="ORF">ZOSMA_26G00430</name>
</gene>
<name>A0A0K9PEA9_ZOSMR</name>
<proteinExistence type="predicted"/>
<protein>
    <submittedName>
        <fullName evidence="1">Uncharacterized protein</fullName>
    </submittedName>
</protein>
<keyword evidence="2" id="KW-1185">Reference proteome</keyword>